<dbReference type="Gene3D" id="3.20.20.140">
    <property type="entry name" value="Metal-dependent hydrolases"/>
    <property type="match status" value="1"/>
</dbReference>
<dbReference type="OrthoDB" id="9804920at2"/>
<dbReference type="InterPro" id="IPR032466">
    <property type="entry name" value="Metal_Hydrolase"/>
</dbReference>
<dbReference type="EMBL" id="CP061336">
    <property type="protein sequence ID" value="QNU65350.1"/>
    <property type="molecule type" value="Genomic_DNA"/>
</dbReference>
<keyword evidence="2" id="KW-1185">Reference proteome</keyword>
<sequence length="313" mass="34331">MIIVDAHCDTITTIMDTGEQLCENKGHIDLKRLKEYDSFVQFFAAFISPNHAKMGALCRAIDIIDRLYREIEINKDDISLCRNYDDILAATKANKIAAILTIEGGDALEGSLSALRMLYELGVRAITLTWNYRNQIADGVADAITGGGLTPFGKDVVAEMNRLGMMVDVSHLSEAGFWDVINCSTAPIIASHSNAKKICNHRRNLTDEQLLALKKNGGVTGINLCPDFICSDTKASMKHVIEHIEYIVALTGEDTIGLGADYDGIDATPEGLEGVQCINNLLNELLKLNYSEALVNKIAGQNFLRVIKRVLTN</sequence>
<dbReference type="RefSeq" id="WP_137696000.1">
    <property type="nucleotide sequence ID" value="NZ_CP061336.1"/>
</dbReference>
<name>A0A4U7JKI1_9FIRM</name>
<reference evidence="1 2" key="1">
    <citation type="submission" date="2020-09" db="EMBL/GenBank/DDBJ databases">
        <title>Characterization and genome sequencing of Ruminiclostridium sp. nov. MA18.</title>
        <authorList>
            <person name="Rettenmaier R."/>
            <person name="Kowollik M.-L."/>
            <person name="Liebl W."/>
            <person name="Zverlov V."/>
        </authorList>
    </citation>
    <scope>NUCLEOTIDE SEQUENCE [LARGE SCALE GENOMIC DNA]</scope>
    <source>
        <strain evidence="1 2">MA18</strain>
    </source>
</reference>
<dbReference type="KEGG" id="rher:EHE19_010395"/>
<dbReference type="PROSITE" id="PS00869">
    <property type="entry name" value="RENAL_DIPEPTIDASE_1"/>
    <property type="match status" value="1"/>
</dbReference>
<dbReference type="PANTHER" id="PTHR10443:SF12">
    <property type="entry name" value="DIPEPTIDASE"/>
    <property type="match status" value="1"/>
</dbReference>
<dbReference type="AlphaFoldDB" id="A0A4U7JKI1"/>
<dbReference type="GO" id="GO:0070573">
    <property type="term" value="F:metallodipeptidase activity"/>
    <property type="evidence" value="ECO:0007669"/>
    <property type="project" value="InterPro"/>
</dbReference>
<protein>
    <submittedName>
        <fullName evidence="1">Dipeptidase</fullName>
    </submittedName>
</protein>
<accession>A0A4U7JKI1</accession>
<dbReference type="SUPFAM" id="SSF51556">
    <property type="entry name" value="Metallo-dependent hydrolases"/>
    <property type="match status" value="1"/>
</dbReference>
<dbReference type="InterPro" id="IPR008257">
    <property type="entry name" value="Pept_M19"/>
</dbReference>
<dbReference type="PROSITE" id="PS51365">
    <property type="entry name" value="RENAL_DIPEPTIDASE_2"/>
    <property type="match status" value="1"/>
</dbReference>
<dbReference type="GO" id="GO:0006508">
    <property type="term" value="P:proteolysis"/>
    <property type="evidence" value="ECO:0007669"/>
    <property type="project" value="InterPro"/>
</dbReference>
<gene>
    <name evidence="1" type="ORF">EHE19_010395</name>
</gene>
<dbReference type="PANTHER" id="PTHR10443">
    <property type="entry name" value="MICROSOMAL DIPEPTIDASE"/>
    <property type="match status" value="1"/>
</dbReference>
<organism evidence="1 2">
    <name type="scientific">Ruminiclostridium herbifermentans</name>
    <dbReference type="NCBI Taxonomy" id="2488810"/>
    <lineage>
        <taxon>Bacteria</taxon>
        <taxon>Bacillati</taxon>
        <taxon>Bacillota</taxon>
        <taxon>Clostridia</taxon>
        <taxon>Eubacteriales</taxon>
        <taxon>Oscillospiraceae</taxon>
        <taxon>Ruminiclostridium</taxon>
    </lineage>
</organism>
<dbReference type="InterPro" id="IPR000180">
    <property type="entry name" value="Dipep_AS"/>
</dbReference>
<dbReference type="CDD" id="cd01301">
    <property type="entry name" value="rDP_like"/>
    <property type="match status" value="1"/>
</dbReference>
<evidence type="ECO:0000313" key="2">
    <source>
        <dbReference type="Proteomes" id="UP000306409"/>
    </source>
</evidence>
<proteinExistence type="predicted"/>
<dbReference type="Pfam" id="PF01244">
    <property type="entry name" value="Peptidase_M19"/>
    <property type="match status" value="1"/>
</dbReference>
<dbReference type="Proteomes" id="UP000306409">
    <property type="component" value="Chromosome"/>
</dbReference>
<evidence type="ECO:0000313" key="1">
    <source>
        <dbReference type="EMBL" id="QNU65350.1"/>
    </source>
</evidence>